<accession>A0ABQ9H701</accession>
<feature type="compositionally biased region" description="Basic and acidic residues" evidence="1">
    <location>
        <begin position="97"/>
        <end position="118"/>
    </location>
</feature>
<feature type="region of interest" description="Disordered" evidence="1">
    <location>
        <begin position="97"/>
        <end position="131"/>
    </location>
</feature>
<comment type="caution">
    <text evidence="2">The sequence shown here is derived from an EMBL/GenBank/DDBJ whole genome shotgun (WGS) entry which is preliminary data.</text>
</comment>
<evidence type="ECO:0000313" key="3">
    <source>
        <dbReference type="Proteomes" id="UP001159363"/>
    </source>
</evidence>
<evidence type="ECO:0000313" key="2">
    <source>
        <dbReference type="EMBL" id="KAJ8880015.1"/>
    </source>
</evidence>
<feature type="region of interest" description="Disordered" evidence="1">
    <location>
        <begin position="456"/>
        <end position="647"/>
    </location>
</feature>
<sequence length="770" mass="84969">MSEPCSSVGARYLPAGNPANRRNFIARLHSPVYARASLAAAPESSQSVLLHTWQYDTRYLFPCKSDIGSESSRAPDRRRRGTLLVVIPRAASVPRGNRDRVYRGRDFRGAGSSDERSRPAYGAARESKPTTMPVLAPAHVTAESANSFSTCLSSRDYTPPIQGMSSQLWGVSSKESALSSQLRVVSSKESALRSQFAVSSEESASRSQHRGSALSSQHRGDSSEESTPMCQHRGVSSEESALRNDTLKNRTKIYKDSSFESKHVISPIPSAESMGMYSADDYDETVNANDGMRDLRGVAESVCVECTTFARRLREVDELHNKRSSALNTDDDHTIMKTALMIMTMKTVLMKYLIRRMNDSLDVPTYFISEFPSTGGVKKAEGVNNARYIFPEDPSEFVDIFTYLIDLRKCGDFSRNVETFSIIDELKDQGRRGRPRQKCTAFTAQLATASADEWFPPARREDTAVAMESTPPPRREDTAVPMESSLPPRQKDTAVAMESYLPPRQKDTAVAMESTPPPRREDTAVPMESSLPPRQKDTAVAMESYLPPRQKDTAVPIESPLPPRQKDTAVAMESTPPPRREDTAVPMESSLPPRQDTAVAMESTPPPRREDTAVPIERPLPPRQEDTAVAMESSLPPRSEPPRPKNKLFRTRTSGMVLVSIQVDADSSIGRLVGQTSRFQPRGTGVDSCAVNLGFSHVEIVPDDGVGRRFSGGYPVSPAPCILALLHTHLTSTHIDSQDLDYKSRQNCSTTLLSDILQPVESSFPWSKTC</sequence>
<keyword evidence="3" id="KW-1185">Reference proteome</keyword>
<dbReference type="EMBL" id="JARBHB010000007">
    <property type="protein sequence ID" value="KAJ8880015.1"/>
    <property type="molecule type" value="Genomic_DNA"/>
</dbReference>
<name>A0ABQ9H701_9NEOP</name>
<organism evidence="2 3">
    <name type="scientific">Dryococelus australis</name>
    <dbReference type="NCBI Taxonomy" id="614101"/>
    <lineage>
        <taxon>Eukaryota</taxon>
        <taxon>Metazoa</taxon>
        <taxon>Ecdysozoa</taxon>
        <taxon>Arthropoda</taxon>
        <taxon>Hexapoda</taxon>
        <taxon>Insecta</taxon>
        <taxon>Pterygota</taxon>
        <taxon>Neoptera</taxon>
        <taxon>Polyneoptera</taxon>
        <taxon>Phasmatodea</taxon>
        <taxon>Verophasmatodea</taxon>
        <taxon>Anareolatae</taxon>
        <taxon>Phasmatidae</taxon>
        <taxon>Eurycanthinae</taxon>
        <taxon>Dryococelus</taxon>
    </lineage>
</organism>
<protein>
    <submittedName>
        <fullName evidence="2">Uncharacterized protein</fullName>
    </submittedName>
</protein>
<proteinExistence type="predicted"/>
<evidence type="ECO:0000256" key="1">
    <source>
        <dbReference type="SAM" id="MobiDB-lite"/>
    </source>
</evidence>
<dbReference type="Proteomes" id="UP001159363">
    <property type="component" value="Chromosome 6"/>
</dbReference>
<feature type="region of interest" description="Disordered" evidence="1">
    <location>
        <begin position="197"/>
        <end position="246"/>
    </location>
</feature>
<feature type="compositionally biased region" description="Polar residues" evidence="1">
    <location>
        <begin position="197"/>
        <end position="206"/>
    </location>
</feature>
<gene>
    <name evidence="2" type="ORF">PR048_020637</name>
</gene>
<reference evidence="2 3" key="1">
    <citation type="submission" date="2023-02" db="EMBL/GenBank/DDBJ databases">
        <title>LHISI_Scaffold_Assembly.</title>
        <authorList>
            <person name="Stuart O.P."/>
            <person name="Cleave R."/>
            <person name="Magrath M.J.L."/>
            <person name="Mikheyev A.S."/>
        </authorList>
    </citation>
    <scope>NUCLEOTIDE SEQUENCE [LARGE SCALE GENOMIC DNA]</scope>
    <source>
        <strain evidence="2">Daus_M_001</strain>
        <tissue evidence="2">Leg muscle</tissue>
    </source>
</reference>